<sequence>MNPERHITFTCRDGLSLFCRDLNPELSDTTPILCLPGLTRNSKDFLPLSRHYQNHRFLCPDFRGRGLSQWDTDPSRYHPLTYVEDMWELLTYLDIHKVILLGASLGGLMAMIMANTHPNAVSGIILNDIGPHVNPEGHARVKGYVGLLPAVADWPGAVRQAKEVYEIALPDLDEEAWLSFTQRQYREDENGVPRLEYDPAIGTALRDMGGVPPALWSFFESLQEVPILTLRGAISDILSPDTFDKMAQVKPNLTRAIIPNRGHVPLLDEPESLLALDGFLASLIDH</sequence>
<dbReference type="EMBL" id="CAADFO010000030">
    <property type="protein sequence ID" value="VFK27753.1"/>
    <property type="molecule type" value="Genomic_DNA"/>
</dbReference>
<dbReference type="PANTHER" id="PTHR43798">
    <property type="entry name" value="MONOACYLGLYCEROL LIPASE"/>
    <property type="match status" value="1"/>
</dbReference>
<reference evidence="4" key="1">
    <citation type="submission" date="2019-02" db="EMBL/GenBank/DDBJ databases">
        <authorList>
            <person name="Gruber-Vodicka R. H."/>
            <person name="Seah K. B. B."/>
        </authorList>
    </citation>
    <scope>NUCLEOTIDE SEQUENCE</scope>
    <source>
        <strain evidence="2">BECK_BZ197</strain>
        <strain evidence="4">BECK_BZ198</strain>
        <strain evidence="3">BECK_BZ199</strain>
    </source>
</reference>
<proteinExistence type="predicted"/>
<dbReference type="AlphaFoldDB" id="A0A451BA57"/>
<name>A0A451BA57_9GAMM</name>
<dbReference type="Gene3D" id="3.40.50.1820">
    <property type="entry name" value="alpha/beta hydrolase"/>
    <property type="match status" value="1"/>
</dbReference>
<dbReference type="SUPFAM" id="SSF53474">
    <property type="entry name" value="alpha/beta-Hydrolases"/>
    <property type="match status" value="1"/>
</dbReference>
<protein>
    <submittedName>
        <fullName evidence="4">Pimeloyl-ACP methyl ester carboxylesterase</fullName>
    </submittedName>
</protein>
<gene>
    <name evidence="2" type="ORF">BECKMB1821G_GA0114241_10306</name>
    <name evidence="4" type="ORF">BECKMB1821H_GA0114242_101637</name>
    <name evidence="3" type="ORF">BECKMB1821I_GA0114274_101437</name>
</gene>
<dbReference type="EMBL" id="CAADGH010000016">
    <property type="protein sequence ID" value="VFK75155.1"/>
    <property type="molecule type" value="Genomic_DNA"/>
</dbReference>
<dbReference type="InterPro" id="IPR029058">
    <property type="entry name" value="AB_hydrolase_fold"/>
</dbReference>
<evidence type="ECO:0000313" key="3">
    <source>
        <dbReference type="EMBL" id="VFK30255.1"/>
    </source>
</evidence>
<dbReference type="InterPro" id="IPR000073">
    <property type="entry name" value="AB_hydrolase_1"/>
</dbReference>
<evidence type="ECO:0000313" key="2">
    <source>
        <dbReference type="EMBL" id="VFK27753.1"/>
    </source>
</evidence>
<organism evidence="4">
    <name type="scientific">Candidatus Kentrum sp. MB</name>
    <dbReference type="NCBI Taxonomy" id="2138164"/>
    <lineage>
        <taxon>Bacteria</taxon>
        <taxon>Pseudomonadati</taxon>
        <taxon>Pseudomonadota</taxon>
        <taxon>Gammaproteobacteria</taxon>
        <taxon>Candidatus Kentrum</taxon>
    </lineage>
</organism>
<feature type="domain" description="AB hydrolase-1" evidence="1">
    <location>
        <begin position="31"/>
        <end position="270"/>
    </location>
</feature>
<dbReference type="Pfam" id="PF00561">
    <property type="entry name" value="Abhydrolase_1"/>
    <property type="match status" value="1"/>
</dbReference>
<accession>A0A451BA57</accession>
<evidence type="ECO:0000259" key="1">
    <source>
        <dbReference type="Pfam" id="PF00561"/>
    </source>
</evidence>
<dbReference type="InterPro" id="IPR050266">
    <property type="entry name" value="AB_hydrolase_sf"/>
</dbReference>
<evidence type="ECO:0000313" key="4">
    <source>
        <dbReference type="EMBL" id="VFK75155.1"/>
    </source>
</evidence>
<dbReference type="EMBL" id="CAADFQ010000014">
    <property type="protein sequence ID" value="VFK30255.1"/>
    <property type="molecule type" value="Genomic_DNA"/>
</dbReference>